<evidence type="ECO:0000313" key="2">
    <source>
        <dbReference type="EMBL" id="ABI14316.1"/>
    </source>
</evidence>
<dbReference type="AlphaFoldDB" id="A3E3P9"/>
<name>A3E3P9_PFIPI</name>
<protein>
    <submittedName>
        <fullName evidence="2">Uncharacterized protein</fullName>
    </submittedName>
</protein>
<sequence length="177" mass="19163">MIVGTPTVAAQQLGPKVALDEDPVVDELTRRRKIAAQEAILHTVSLTYDLQAGTSYSGVVSTERVDVGDGQVELVDVDTLAGPKAFSEREAGKFVDFRMAINASWDVRMRQNRLGRSWADMTSTERKVAIELTARYNRRLRDAGRLPGAGGAVPGGAVVNPNPFGRMLASRRTRPGA</sequence>
<proteinExistence type="evidence at transcript level"/>
<reference evidence="2" key="1">
    <citation type="journal article" date="2007" name="Proc. Natl. Acad. Sci. U.S.A.">
        <title>Spliced leader RNA trans-splicing in dinoflagellates.</title>
        <authorList>
            <person name="Zhang H."/>
            <person name="Hou Y."/>
            <person name="Miranda L."/>
            <person name="Campbell D.A."/>
            <person name="Sturm N.R."/>
            <person name="Gaasterland T."/>
            <person name="Lin S."/>
        </authorList>
    </citation>
    <scope>NUCLEOTIDE SEQUENCE</scope>
</reference>
<feature type="region of interest" description="Disordered" evidence="1">
    <location>
        <begin position="150"/>
        <end position="177"/>
    </location>
</feature>
<dbReference type="EMBL" id="DQ864901">
    <property type="protein sequence ID" value="ABI14316.1"/>
    <property type="molecule type" value="mRNA"/>
</dbReference>
<accession>A3E3P9</accession>
<evidence type="ECO:0000256" key="1">
    <source>
        <dbReference type="SAM" id="MobiDB-lite"/>
    </source>
</evidence>
<organism evidence="2">
    <name type="scientific">Pfiesteria piscicida</name>
    <name type="common">Phantom dinoflagellate</name>
    <dbReference type="NCBI Taxonomy" id="71001"/>
    <lineage>
        <taxon>Eukaryota</taxon>
        <taxon>Sar</taxon>
        <taxon>Alveolata</taxon>
        <taxon>Dinophyceae</taxon>
        <taxon>Peridiniales</taxon>
        <taxon>Pfiesteriaceae</taxon>
        <taxon>Pfiesteria</taxon>
    </lineage>
</organism>